<evidence type="ECO:0000256" key="5">
    <source>
        <dbReference type="ARBA" id="ARBA00022857"/>
    </source>
</evidence>
<dbReference type="RefSeq" id="WP_136410583.1">
    <property type="nucleotide sequence ID" value="NZ_CP039393.1"/>
</dbReference>
<dbReference type="SUPFAM" id="SSF51735">
    <property type="entry name" value="NAD(P)-binding Rossmann-fold domains"/>
    <property type="match status" value="1"/>
</dbReference>
<gene>
    <name evidence="12" type="ORF">E7746_08980</name>
</gene>
<evidence type="ECO:0000256" key="6">
    <source>
        <dbReference type="ARBA" id="ARBA00023002"/>
    </source>
</evidence>
<evidence type="ECO:0000256" key="4">
    <source>
        <dbReference type="ARBA" id="ARBA00019465"/>
    </source>
</evidence>
<evidence type="ECO:0000259" key="11">
    <source>
        <dbReference type="Pfam" id="PF08546"/>
    </source>
</evidence>
<evidence type="ECO:0000256" key="1">
    <source>
        <dbReference type="ARBA" id="ARBA00004994"/>
    </source>
</evidence>
<evidence type="ECO:0000256" key="3">
    <source>
        <dbReference type="ARBA" id="ARBA00013014"/>
    </source>
</evidence>
<proteinExistence type="inferred from homology"/>
<comment type="function">
    <text evidence="9">Catalyzes the NADPH-dependent reduction of ketopantoate into pantoic acid.</text>
</comment>
<dbReference type="InterPro" id="IPR003710">
    <property type="entry name" value="ApbA"/>
</dbReference>
<keyword evidence="5 9" id="KW-0521">NADP</keyword>
<sequence>MKYLVIGTGGVGGSIAAFLALSGCDVSCIARGEALESIKKRGLIFHSSLKGEHAIPIKAFSAEEYNDKADVIFVTVKGYSIDSIAPVISRASSPETVVIPLLNVYGTGPRIAALSPDANVLDGCIYIVGFKSGIGEITQMGDIFHIVYGVPEGHSVAPEILDRINSDLRRAGIKVTLSDNIDRDTFIKWSFISAMALTGAYYDIPMGPIQHPGKERDTFIGLSRESALMGSKLGIDFGCDLVEHHLEVIDSLNPESTASLQKDLKACHESEIKGQLFDFIDLARRLGIDTPVYDTVASHFREFDGHRLNTQTT</sequence>
<dbReference type="PROSITE" id="PS51257">
    <property type="entry name" value="PROKAR_LIPOPROTEIN"/>
    <property type="match status" value="1"/>
</dbReference>
<keyword evidence="6 9" id="KW-0560">Oxidoreductase</keyword>
<dbReference type="Gene3D" id="1.10.1040.10">
    <property type="entry name" value="N-(1-d-carboxylethyl)-l-norvaline Dehydrogenase, domain 2"/>
    <property type="match status" value="1"/>
</dbReference>
<dbReference type="Pfam" id="PF08546">
    <property type="entry name" value="ApbA_C"/>
    <property type="match status" value="1"/>
</dbReference>
<dbReference type="KEGG" id="mgod:E7746_08980"/>
<dbReference type="InterPro" id="IPR036291">
    <property type="entry name" value="NAD(P)-bd_dom_sf"/>
</dbReference>
<dbReference type="EMBL" id="CP039393">
    <property type="protein sequence ID" value="QCD36006.1"/>
    <property type="molecule type" value="Genomic_DNA"/>
</dbReference>
<dbReference type="GO" id="GO:0008677">
    <property type="term" value="F:2-dehydropantoate 2-reductase activity"/>
    <property type="evidence" value="ECO:0007669"/>
    <property type="project" value="UniProtKB-EC"/>
</dbReference>
<dbReference type="EC" id="1.1.1.169" evidence="3 9"/>
<dbReference type="GO" id="GO:0015940">
    <property type="term" value="P:pantothenate biosynthetic process"/>
    <property type="evidence" value="ECO:0007669"/>
    <property type="project" value="UniProtKB-UniPathway"/>
</dbReference>
<dbReference type="InterPro" id="IPR013332">
    <property type="entry name" value="KPR_N"/>
</dbReference>
<dbReference type="InterPro" id="IPR013328">
    <property type="entry name" value="6PGD_dom2"/>
</dbReference>
<dbReference type="NCBIfam" id="TIGR00745">
    <property type="entry name" value="apbA_panE"/>
    <property type="match status" value="1"/>
</dbReference>
<evidence type="ECO:0000313" key="13">
    <source>
        <dbReference type="Proteomes" id="UP000297031"/>
    </source>
</evidence>
<reference evidence="12 13" key="1">
    <citation type="submission" date="2019-02" db="EMBL/GenBank/DDBJ databases">
        <title>Isolation and identification of novel species under the genus Muribaculum.</title>
        <authorList>
            <person name="Miyake S."/>
            <person name="Ding Y."/>
            <person name="Low A."/>
            <person name="Soh M."/>
            <person name="Seedorf H."/>
        </authorList>
    </citation>
    <scope>NUCLEOTIDE SEQUENCE [LARGE SCALE GENOMIC DNA]</scope>
    <source>
        <strain evidence="12 13">TLL-A4</strain>
    </source>
</reference>
<dbReference type="InterPro" id="IPR051402">
    <property type="entry name" value="KPR-Related"/>
</dbReference>
<feature type="domain" description="Ketopantoate reductase N-terminal" evidence="10">
    <location>
        <begin position="4"/>
        <end position="149"/>
    </location>
</feature>
<dbReference type="SUPFAM" id="SSF48179">
    <property type="entry name" value="6-phosphogluconate dehydrogenase C-terminal domain-like"/>
    <property type="match status" value="1"/>
</dbReference>
<dbReference type="UniPathway" id="UPA00028">
    <property type="reaction ID" value="UER00004"/>
</dbReference>
<evidence type="ECO:0000259" key="10">
    <source>
        <dbReference type="Pfam" id="PF02558"/>
    </source>
</evidence>
<comment type="pathway">
    <text evidence="1 9">Cofactor biosynthesis; (R)-pantothenate biosynthesis; (R)-pantoate from 3-methyl-2-oxobutanoate: step 2/2.</text>
</comment>
<evidence type="ECO:0000256" key="2">
    <source>
        <dbReference type="ARBA" id="ARBA00007870"/>
    </source>
</evidence>
<evidence type="ECO:0000313" key="12">
    <source>
        <dbReference type="EMBL" id="QCD36006.1"/>
    </source>
</evidence>
<evidence type="ECO:0000256" key="7">
    <source>
        <dbReference type="ARBA" id="ARBA00032024"/>
    </source>
</evidence>
<evidence type="ECO:0000256" key="9">
    <source>
        <dbReference type="RuleBase" id="RU362068"/>
    </source>
</evidence>
<keyword evidence="9" id="KW-0566">Pantothenate biosynthesis</keyword>
<protein>
    <recommendedName>
        <fullName evidence="4 9">2-dehydropantoate 2-reductase</fullName>
        <ecNumber evidence="3 9">1.1.1.169</ecNumber>
    </recommendedName>
    <alternativeName>
        <fullName evidence="7 9">Ketopantoate reductase</fullName>
    </alternativeName>
</protein>
<dbReference type="Gene3D" id="3.40.50.720">
    <property type="entry name" value="NAD(P)-binding Rossmann-like Domain"/>
    <property type="match status" value="1"/>
</dbReference>
<accession>A0A4P7VLN4</accession>
<evidence type="ECO:0000256" key="8">
    <source>
        <dbReference type="ARBA" id="ARBA00048793"/>
    </source>
</evidence>
<dbReference type="Pfam" id="PF02558">
    <property type="entry name" value="ApbA"/>
    <property type="match status" value="1"/>
</dbReference>
<dbReference type="OrthoDB" id="9796561at2"/>
<comment type="catalytic activity">
    <reaction evidence="8 9">
        <text>(R)-pantoate + NADP(+) = 2-dehydropantoate + NADPH + H(+)</text>
        <dbReference type="Rhea" id="RHEA:16233"/>
        <dbReference type="ChEBI" id="CHEBI:11561"/>
        <dbReference type="ChEBI" id="CHEBI:15378"/>
        <dbReference type="ChEBI" id="CHEBI:15980"/>
        <dbReference type="ChEBI" id="CHEBI:57783"/>
        <dbReference type="ChEBI" id="CHEBI:58349"/>
        <dbReference type="EC" id="1.1.1.169"/>
    </reaction>
</comment>
<dbReference type="Proteomes" id="UP000297031">
    <property type="component" value="Chromosome"/>
</dbReference>
<keyword evidence="13" id="KW-1185">Reference proteome</keyword>
<dbReference type="AlphaFoldDB" id="A0A4P7VLN4"/>
<feature type="domain" description="Ketopantoate reductase C-terminal" evidence="11">
    <location>
        <begin position="180"/>
        <end position="301"/>
    </location>
</feature>
<dbReference type="PANTHER" id="PTHR21708:SF26">
    <property type="entry name" value="2-DEHYDROPANTOATE 2-REDUCTASE"/>
    <property type="match status" value="1"/>
</dbReference>
<dbReference type="InterPro" id="IPR008927">
    <property type="entry name" value="6-PGluconate_DH-like_C_sf"/>
</dbReference>
<dbReference type="PANTHER" id="PTHR21708">
    <property type="entry name" value="PROBABLE 2-DEHYDROPANTOATE 2-REDUCTASE"/>
    <property type="match status" value="1"/>
</dbReference>
<dbReference type="InterPro" id="IPR013752">
    <property type="entry name" value="KPA_reductase"/>
</dbReference>
<name>A0A4P7VLN4_9BACT</name>
<comment type="similarity">
    <text evidence="2 9">Belongs to the ketopantoate reductase family.</text>
</comment>
<organism evidence="12 13">
    <name type="scientific">Muribaculum gordoncarteri</name>
    <dbReference type="NCBI Taxonomy" id="2530390"/>
    <lineage>
        <taxon>Bacteria</taxon>
        <taxon>Pseudomonadati</taxon>
        <taxon>Bacteroidota</taxon>
        <taxon>Bacteroidia</taxon>
        <taxon>Bacteroidales</taxon>
        <taxon>Muribaculaceae</taxon>
        <taxon>Muribaculum</taxon>
    </lineage>
</organism>
<dbReference type="GO" id="GO:0005737">
    <property type="term" value="C:cytoplasm"/>
    <property type="evidence" value="ECO:0007669"/>
    <property type="project" value="TreeGrafter"/>
</dbReference>